<evidence type="ECO:0000313" key="3">
    <source>
        <dbReference type="Proteomes" id="UP000298493"/>
    </source>
</evidence>
<evidence type="ECO:0000313" key="2">
    <source>
        <dbReference type="EMBL" id="TID21002.1"/>
    </source>
</evidence>
<organism evidence="2 3">
    <name type="scientific">Venturia nashicola</name>
    <dbReference type="NCBI Taxonomy" id="86259"/>
    <lineage>
        <taxon>Eukaryota</taxon>
        <taxon>Fungi</taxon>
        <taxon>Dikarya</taxon>
        <taxon>Ascomycota</taxon>
        <taxon>Pezizomycotina</taxon>
        <taxon>Dothideomycetes</taxon>
        <taxon>Pleosporomycetidae</taxon>
        <taxon>Venturiales</taxon>
        <taxon>Venturiaceae</taxon>
        <taxon>Venturia</taxon>
    </lineage>
</organism>
<reference evidence="2 3" key="1">
    <citation type="submission" date="2019-04" db="EMBL/GenBank/DDBJ databases">
        <title>High contiguity whole genome sequence and gene annotation resource for two Venturia nashicola isolates.</title>
        <authorList>
            <person name="Prokchorchik M."/>
            <person name="Won K."/>
            <person name="Lee Y."/>
            <person name="Choi E.D."/>
            <person name="Segonzac C."/>
            <person name="Sohn K.H."/>
        </authorList>
    </citation>
    <scope>NUCLEOTIDE SEQUENCE [LARGE SCALE GENOMIC DNA]</scope>
    <source>
        <strain evidence="2 3">PRI2</strain>
    </source>
</reference>
<evidence type="ECO:0000256" key="1">
    <source>
        <dbReference type="SAM" id="MobiDB-lite"/>
    </source>
</evidence>
<comment type="caution">
    <text evidence="2">The sequence shown here is derived from an EMBL/GenBank/DDBJ whole genome shotgun (WGS) entry which is preliminary data.</text>
</comment>
<gene>
    <name evidence="2" type="ORF">E6O75_ATG05767</name>
</gene>
<proteinExistence type="predicted"/>
<feature type="compositionally biased region" description="Polar residues" evidence="1">
    <location>
        <begin position="8"/>
        <end position="18"/>
    </location>
</feature>
<dbReference type="EMBL" id="SNSC02000010">
    <property type="protein sequence ID" value="TID21002.1"/>
    <property type="molecule type" value="Genomic_DNA"/>
</dbReference>
<keyword evidence="3" id="KW-1185">Reference proteome</keyword>
<protein>
    <submittedName>
        <fullName evidence="2">Uncharacterized protein</fullName>
    </submittedName>
</protein>
<dbReference type="AlphaFoldDB" id="A0A4Z1PGB2"/>
<name>A0A4Z1PGB2_9PEZI</name>
<sequence>MPRAVRRTANSAQDGQQGDENRQAEYDRVEVTEVDADACRRDQTSSPVAKDAAWRSGVKGSTLGHTTVQMASGIIRSDHFAFHAVYLCHQIALTLLSAVPWCALRLRVLSEEEREDRQGT</sequence>
<feature type="region of interest" description="Disordered" evidence="1">
    <location>
        <begin position="1"/>
        <end position="27"/>
    </location>
</feature>
<accession>A0A4Z1PGB2</accession>
<dbReference type="Proteomes" id="UP000298493">
    <property type="component" value="Unassembled WGS sequence"/>
</dbReference>